<proteinExistence type="predicted"/>
<gene>
    <name evidence="5" type="ORF">KIPB_004498</name>
</gene>
<dbReference type="GO" id="GO:0032259">
    <property type="term" value="P:methylation"/>
    <property type="evidence" value="ECO:0007669"/>
    <property type="project" value="UniProtKB-KW"/>
</dbReference>
<organism evidence="5 6">
    <name type="scientific">Kipferlia bialata</name>
    <dbReference type="NCBI Taxonomy" id="797122"/>
    <lineage>
        <taxon>Eukaryota</taxon>
        <taxon>Metamonada</taxon>
        <taxon>Carpediemonas-like organisms</taxon>
        <taxon>Kipferlia</taxon>
    </lineage>
</organism>
<dbReference type="PROSITE" id="PS50280">
    <property type="entry name" value="SET"/>
    <property type="match status" value="1"/>
</dbReference>
<reference evidence="5 6" key="1">
    <citation type="journal article" date="2018" name="PLoS ONE">
        <title>The draft genome of Kipferlia bialata reveals reductive genome evolution in fornicate parasites.</title>
        <authorList>
            <person name="Tanifuji G."/>
            <person name="Takabayashi S."/>
            <person name="Kume K."/>
            <person name="Takagi M."/>
            <person name="Nakayama T."/>
            <person name="Kamikawa R."/>
            <person name="Inagaki Y."/>
            <person name="Hashimoto T."/>
        </authorList>
    </citation>
    <scope>NUCLEOTIDE SEQUENCE [LARGE SCALE GENOMIC DNA]</scope>
    <source>
        <strain evidence="5">NY0173</strain>
    </source>
</reference>
<dbReference type="GO" id="GO:0005634">
    <property type="term" value="C:nucleus"/>
    <property type="evidence" value="ECO:0007669"/>
    <property type="project" value="TreeGrafter"/>
</dbReference>
<keyword evidence="6" id="KW-1185">Reference proteome</keyword>
<keyword evidence="3" id="KW-0949">S-adenosyl-L-methionine</keyword>
<dbReference type="GO" id="GO:0005737">
    <property type="term" value="C:cytoplasm"/>
    <property type="evidence" value="ECO:0007669"/>
    <property type="project" value="TreeGrafter"/>
</dbReference>
<dbReference type="Gene3D" id="1.25.40.10">
    <property type="entry name" value="Tetratricopeptide repeat domain"/>
    <property type="match status" value="1"/>
</dbReference>
<keyword evidence="2" id="KW-0808">Transferase</keyword>
<sequence length="793" mass="86270">MSESVESTVAVAVAVSAPAVVFTVTRVMHGVELACLVSVPTSASLLDLYHASVKQMSFMYCVPFPKECYGTVVTRRPMTLFTPWGCAVTPLKEAGLVGVLAEEYKARGMPMSISIKFLQMSKGSDPERPVYTDEIQLREAGFKAPSLPRAKKAKKAVEKKVQPVVGMEEVSIPASALPPSPPKPGAMDVEVETEAMEVEVEAPKSLDVVGMIQLPAEVLDLKAKGDSLYKAGQYLQAVVTYSDALRVCPGAAPVLINRAICHFHLGSYGEVVADTTEILGTDANHVKAHFWRAQALYLLGDHVTSRTDFDRAETLKTGTGAKLSKAITKCAKRQEQQAKATIAPLLSSSDAYCKTLSDEVLRATLPICNLSLPHPQPVVAAMDGYKGRSLLATTPCKAGEVVCDLPAILLLRGEQYRNSPHCNHCLRKVSLSRCPRCNLGYCASCSNKPLHKAECRLLEGVKLRKTSATMRAAIRLMALERMSPKDLSASEAGVLQAALPLCKYREEGGVPHALGEPVSGLVTDLANSLQGAVPCLSHREAGRYAHTALLSHYELQDRFIGDLVGLCPFVCLANHHCRPTAEPAIEREEGGGLRLQLKCLRDISAGDHVSLAYANFMPSPNRRERMRRDWGFECDCWACEAFDEFTQAACGVCASAIPRISHEARMEALMQPCAVCTGCHGPVAPVSGLSDAVWVCLDCGEQRPTPPESVSHPRVGGLNALFVTNTHGIDHLDQDSTLSNEWMHPLCFPYILVQREDPHKLASLTDPQLSHLSHWWGESAYLAFLRQRMDVTK</sequence>
<evidence type="ECO:0000313" key="5">
    <source>
        <dbReference type="EMBL" id="GIQ83217.1"/>
    </source>
</evidence>
<accession>A0A9K3GHV0</accession>
<dbReference type="Proteomes" id="UP000265618">
    <property type="component" value="Unassembled WGS sequence"/>
</dbReference>
<dbReference type="CDD" id="cd20071">
    <property type="entry name" value="SET_SMYD"/>
    <property type="match status" value="1"/>
</dbReference>
<dbReference type="InterPro" id="IPR052097">
    <property type="entry name" value="SET-MYND_domain_protein"/>
</dbReference>
<dbReference type="InterPro" id="IPR019734">
    <property type="entry name" value="TPR_rpt"/>
</dbReference>
<dbReference type="GO" id="GO:0042826">
    <property type="term" value="F:histone deacetylase binding"/>
    <property type="evidence" value="ECO:0007669"/>
    <property type="project" value="TreeGrafter"/>
</dbReference>
<evidence type="ECO:0000313" key="6">
    <source>
        <dbReference type="Proteomes" id="UP000265618"/>
    </source>
</evidence>
<dbReference type="OrthoDB" id="5945798at2759"/>
<dbReference type="GO" id="GO:0008168">
    <property type="term" value="F:methyltransferase activity"/>
    <property type="evidence" value="ECO:0007669"/>
    <property type="project" value="UniProtKB-KW"/>
</dbReference>
<evidence type="ECO:0000256" key="2">
    <source>
        <dbReference type="ARBA" id="ARBA00022679"/>
    </source>
</evidence>
<evidence type="ECO:0000256" key="3">
    <source>
        <dbReference type="ARBA" id="ARBA00022691"/>
    </source>
</evidence>
<dbReference type="SUPFAM" id="SSF82199">
    <property type="entry name" value="SET domain"/>
    <property type="match status" value="1"/>
</dbReference>
<dbReference type="Pfam" id="PF00856">
    <property type="entry name" value="SET"/>
    <property type="match status" value="1"/>
</dbReference>
<dbReference type="SMART" id="SM00028">
    <property type="entry name" value="TPR"/>
    <property type="match status" value="3"/>
</dbReference>
<dbReference type="AlphaFoldDB" id="A0A9K3GHV0"/>
<dbReference type="Gene3D" id="2.170.270.10">
    <property type="entry name" value="SET domain"/>
    <property type="match status" value="1"/>
</dbReference>
<dbReference type="InterPro" id="IPR001214">
    <property type="entry name" value="SET_dom"/>
</dbReference>
<dbReference type="InterPro" id="IPR011990">
    <property type="entry name" value="TPR-like_helical_dom_sf"/>
</dbReference>
<dbReference type="Gene3D" id="6.10.140.2220">
    <property type="match status" value="1"/>
</dbReference>
<comment type="caution">
    <text evidence="5">The sequence shown here is derived from an EMBL/GenBank/DDBJ whole genome shotgun (WGS) entry which is preliminary data.</text>
</comment>
<name>A0A9K3GHV0_9EUKA</name>
<dbReference type="SUPFAM" id="SSF48452">
    <property type="entry name" value="TPR-like"/>
    <property type="match status" value="1"/>
</dbReference>
<dbReference type="PANTHER" id="PTHR46165:SF2">
    <property type="entry name" value="SET AND MYND DOMAIN-CONTAINING PROTEIN 4"/>
    <property type="match status" value="1"/>
</dbReference>
<feature type="domain" description="SET" evidence="4">
    <location>
        <begin position="376"/>
        <end position="614"/>
    </location>
</feature>
<evidence type="ECO:0000256" key="1">
    <source>
        <dbReference type="ARBA" id="ARBA00022603"/>
    </source>
</evidence>
<protein>
    <recommendedName>
        <fullName evidence="4">SET domain-containing protein</fullName>
    </recommendedName>
</protein>
<keyword evidence="1" id="KW-0489">Methyltransferase</keyword>
<dbReference type="InterPro" id="IPR046341">
    <property type="entry name" value="SET_dom_sf"/>
</dbReference>
<dbReference type="EMBL" id="BDIP01000966">
    <property type="protein sequence ID" value="GIQ83217.1"/>
    <property type="molecule type" value="Genomic_DNA"/>
</dbReference>
<dbReference type="Gene3D" id="1.10.220.160">
    <property type="match status" value="1"/>
</dbReference>
<dbReference type="PANTHER" id="PTHR46165">
    <property type="entry name" value="SET AND MYND DOMAIN-CONTAINING PROTEIN 4"/>
    <property type="match status" value="1"/>
</dbReference>
<evidence type="ECO:0000259" key="4">
    <source>
        <dbReference type="PROSITE" id="PS50280"/>
    </source>
</evidence>